<dbReference type="InterPro" id="IPR025558">
    <property type="entry name" value="DUF4283"/>
</dbReference>
<evidence type="ECO:0000313" key="4">
    <source>
        <dbReference type="Proteomes" id="UP001497516"/>
    </source>
</evidence>
<gene>
    <name evidence="3" type="ORF">LTRI10_LOCUS28738</name>
</gene>
<keyword evidence="4" id="KW-1185">Reference proteome</keyword>
<evidence type="ECO:0000313" key="3">
    <source>
        <dbReference type="EMBL" id="CAL1387777.1"/>
    </source>
</evidence>
<feature type="domain" description="DUF4283" evidence="1">
    <location>
        <begin position="48"/>
        <end position="116"/>
    </location>
</feature>
<sequence>MLLRWSRWNSKPLLKVSRNKWITSDDPLEVEDGDVDVVRMEVVRQMGLIGRLVAEKQPNVKSMKIALAKAWNLKKTFQITNLGDMLFAFQFIEQDDKNKVCFGGPWPYENNPLNLLRTMWDTYMRLRVSISINNPLKKKIKLNIGGRLVEYLVKYEKLPIFYYSCGRIGHPKLRCPKPSGLNPDPFGMELRAGPQGPRNWLSHTTKKEDVEFWQS</sequence>
<evidence type="ECO:0008006" key="5">
    <source>
        <dbReference type="Google" id="ProtNLM"/>
    </source>
</evidence>
<evidence type="ECO:0000259" key="1">
    <source>
        <dbReference type="Pfam" id="PF14111"/>
    </source>
</evidence>
<dbReference type="Proteomes" id="UP001497516">
    <property type="component" value="Chromosome 5"/>
</dbReference>
<feature type="domain" description="Zinc knuckle CX2CX4HX4C" evidence="2">
    <location>
        <begin position="154"/>
        <end position="177"/>
    </location>
</feature>
<dbReference type="PANTHER" id="PTHR31286:SF167">
    <property type="entry name" value="OS09G0268800 PROTEIN"/>
    <property type="match status" value="1"/>
</dbReference>
<organism evidence="3 4">
    <name type="scientific">Linum trigynum</name>
    <dbReference type="NCBI Taxonomy" id="586398"/>
    <lineage>
        <taxon>Eukaryota</taxon>
        <taxon>Viridiplantae</taxon>
        <taxon>Streptophyta</taxon>
        <taxon>Embryophyta</taxon>
        <taxon>Tracheophyta</taxon>
        <taxon>Spermatophyta</taxon>
        <taxon>Magnoliopsida</taxon>
        <taxon>eudicotyledons</taxon>
        <taxon>Gunneridae</taxon>
        <taxon>Pentapetalae</taxon>
        <taxon>rosids</taxon>
        <taxon>fabids</taxon>
        <taxon>Malpighiales</taxon>
        <taxon>Linaceae</taxon>
        <taxon>Linum</taxon>
    </lineage>
</organism>
<dbReference type="InterPro" id="IPR025836">
    <property type="entry name" value="Zn_knuckle_CX2CX4HX4C"/>
</dbReference>
<dbReference type="InterPro" id="IPR040256">
    <property type="entry name" value="At4g02000-like"/>
</dbReference>
<proteinExistence type="predicted"/>
<name>A0AAV2EPY2_9ROSI</name>
<dbReference type="AlphaFoldDB" id="A0AAV2EPY2"/>
<dbReference type="PANTHER" id="PTHR31286">
    <property type="entry name" value="GLYCINE-RICH CELL WALL STRUCTURAL PROTEIN 1.8-LIKE"/>
    <property type="match status" value="1"/>
</dbReference>
<dbReference type="Pfam" id="PF14392">
    <property type="entry name" value="zf-CCHC_4"/>
    <property type="match status" value="1"/>
</dbReference>
<dbReference type="Pfam" id="PF14111">
    <property type="entry name" value="DUF4283"/>
    <property type="match status" value="1"/>
</dbReference>
<accession>A0AAV2EPY2</accession>
<reference evidence="3 4" key="1">
    <citation type="submission" date="2024-04" db="EMBL/GenBank/DDBJ databases">
        <authorList>
            <person name="Fracassetti M."/>
        </authorList>
    </citation>
    <scope>NUCLEOTIDE SEQUENCE [LARGE SCALE GENOMIC DNA]</scope>
</reference>
<dbReference type="EMBL" id="OZ034818">
    <property type="protein sequence ID" value="CAL1387777.1"/>
    <property type="molecule type" value="Genomic_DNA"/>
</dbReference>
<protein>
    <recommendedName>
        <fullName evidence="5">Zinc knuckle CX2CX4HX4C domain-containing protein</fullName>
    </recommendedName>
</protein>
<evidence type="ECO:0000259" key="2">
    <source>
        <dbReference type="Pfam" id="PF14392"/>
    </source>
</evidence>